<dbReference type="PANTHER" id="PTHR43289">
    <property type="entry name" value="MITOGEN-ACTIVATED PROTEIN KINASE KINASE KINASE 20-RELATED"/>
    <property type="match status" value="1"/>
</dbReference>
<evidence type="ECO:0000313" key="15">
    <source>
        <dbReference type="Proteomes" id="UP000199416"/>
    </source>
</evidence>
<evidence type="ECO:0000259" key="13">
    <source>
        <dbReference type="PROSITE" id="PS51178"/>
    </source>
</evidence>
<feature type="compositionally biased region" description="Gly residues" evidence="10">
    <location>
        <begin position="625"/>
        <end position="645"/>
    </location>
</feature>
<gene>
    <name evidence="14" type="ORF">SAMN05660690_4385</name>
</gene>
<dbReference type="InterPro" id="IPR005543">
    <property type="entry name" value="PASTA_dom"/>
</dbReference>
<dbReference type="InterPro" id="IPR000719">
    <property type="entry name" value="Prot_kinase_dom"/>
</dbReference>
<feature type="compositionally biased region" description="Low complexity" evidence="10">
    <location>
        <begin position="568"/>
        <end position="624"/>
    </location>
</feature>
<dbReference type="GO" id="GO:0004674">
    <property type="term" value="F:protein serine/threonine kinase activity"/>
    <property type="evidence" value="ECO:0007669"/>
    <property type="project" value="UniProtKB-KW"/>
</dbReference>
<evidence type="ECO:0000256" key="9">
    <source>
        <dbReference type="ARBA" id="ARBA00048679"/>
    </source>
</evidence>
<keyword evidence="5" id="KW-0547">Nucleotide-binding</keyword>
<organism evidence="14 15">
    <name type="scientific">Geodermatophilus telluris</name>
    <dbReference type="NCBI Taxonomy" id="1190417"/>
    <lineage>
        <taxon>Bacteria</taxon>
        <taxon>Bacillati</taxon>
        <taxon>Actinomycetota</taxon>
        <taxon>Actinomycetes</taxon>
        <taxon>Geodermatophilales</taxon>
        <taxon>Geodermatophilaceae</taxon>
        <taxon>Geodermatophilus</taxon>
    </lineage>
</organism>
<dbReference type="Gene3D" id="3.30.10.20">
    <property type="match status" value="1"/>
</dbReference>
<dbReference type="SUPFAM" id="SSF56112">
    <property type="entry name" value="Protein kinase-like (PK-like)"/>
    <property type="match status" value="1"/>
</dbReference>
<dbReference type="SMART" id="SM00220">
    <property type="entry name" value="S_TKc"/>
    <property type="match status" value="1"/>
</dbReference>
<dbReference type="GO" id="GO:0045717">
    <property type="term" value="P:negative regulation of fatty acid biosynthetic process"/>
    <property type="evidence" value="ECO:0007669"/>
    <property type="project" value="UniProtKB-ARBA"/>
</dbReference>
<dbReference type="GO" id="GO:0005524">
    <property type="term" value="F:ATP binding"/>
    <property type="evidence" value="ECO:0007669"/>
    <property type="project" value="UniProtKB-KW"/>
</dbReference>
<dbReference type="InterPro" id="IPR008271">
    <property type="entry name" value="Ser/Thr_kinase_AS"/>
</dbReference>
<comment type="catalytic activity">
    <reaction evidence="8">
        <text>L-threonyl-[protein] + ATP = O-phospho-L-threonyl-[protein] + ADP + H(+)</text>
        <dbReference type="Rhea" id="RHEA:46608"/>
        <dbReference type="Rhea" id="RHEA-COMP:11060"/>
        <dbReference type="Rhea" id="RHEA-COMP:11605"/>
        <dbReference type="ChEBI" id="CHEBI:15378"/>
        <dbReference type="ChEBI" id="CHEBI:30013"/>
        <dbReference type="ChEBI" id="CHEBI:30616"/>
        <dbReference type="ChEBI" id="CHEBI:61977"/>
        <dbReference type="ChEBI" id="CHEBI:456216"/>
        <dbReference type="EC" id="2.7.11.1"/>
    </reaction>
</comment>
<evidence type="ECO:0000256" key="6">
    <source>
        <dbReference type="ARBA" id="ARBA00022777"/>
    </source>
</evidence>
<keyword evidence="15" id="KW-1185">Reference proteome</keyword>
<feature type="compositionally biased region" description="Low complexity" evidence="10">
    <location>
        <begin position="1"/>
        <end position="14"/>
    </location>
</feature>
<dbReference type="EMBL" id="FMZF01000008">
    <property type="protein sequence ID" value="SDD49779.1"/>
    <property type="molecule type" value="Genomic_DNA"/>
</dbReference>
<dbReference type="PANTHER" id="PTHR43289:SF6">
    <property type="entry name" value="SERINE_THREONINE-PROTEIN KINASE NEKL-3"/>
    <property type="match status" value="1"/>
</dbReference>
<evidence type="ECO:0000256" key="10">
    <source>
        <dbReference type="SAM" id="MobiDB-lite"/>
    </source>
</evidence>
<dbReference type="CDD" id="cd06577">
    <property type="entry name" value="PASTA_pknB"/>
    <property type="match status" value="1"/>
</dbReference>
<keyword evidence="4" id="KW-0677">Repeat</keyword>
<evidence type="ECO:0000256" key="8">
    <source>
        <dbReference type="ARBA" id="ARBA00047899"/>
    </source>
</evidence>
<feature type="compositionally biased region" description="Polar residues" evidence="10">
    <location>
        <begin position="47"/>
        <end position="57"/>
    </location>
</feature>
<feature type="compositionally biased region" description="Polar residues" evidence="10">
    <location>
        <begin position="552"/>
        <end position="565"/>
    </location>
</feature>
<keyword evidence="2 14" id="KW-0723">Serine/threonine-protein kinase</keyword>
<evidence type="ECO:0000256" key="5">
    <source>
        <dbReference type="ARBA" id="ARBA00022741"/>
    </source>
</evidence>
<dbReference type="PROSITE" id="PS00108">
    <property type="entry name" value="PROTEIN_KINASE_ST"/>
    <property type="match status" value="1"/>
</dbReference>
<feature type="domain" description="Protein kinase" evidence="12">
    <location>
        <begin position="69"/>
        <end position="329"/>
    </location>
</feature>
<evidence type="ECO:0000256" key="4">
    <source>
        <dbReference type="ARBA" id="ARBA00022737"/>
    </source>
</evidence>
<dbReference type="PROSITE" id="PS51178">
    <property type="entry name" value="PASTA"/>
    <property type="match status" value="1"/>
</dbReference>
<dbReference type="STRING" id="1190417.SAMN05660690_4385"/>
<dbReference type="FunFam" id="1.10.510.10:FF:000021">
    <property type="entry name" value="Serine/threonine protein kinase"/>
    <property type="match status" value="1"/>
</dbReference>
<keyword evidence="11" id="KW-1133">Transmembrane helix</keyword>
<keyword evidence="6 14" id="KW-0418">Kinase</keyword>
<evidence type="ECO:0000313" key="14">
    <source>
        <dbReference type="EMBL" id="SDD49779.1"/>
    </source>
</evidence>
<dbReference type="OrthoDB" id="9762169at2"/>
<proteinExistence type="predicted"/>
<dbReference type="EC" id="2.7.11.1" evidence="1"/>
<keyword evidence="11" id="KW-0812">Transmembrane</keyword>
<dbReference type="Gene3D" id="1.10.510.10">
    <property type="entry name" value="Transferase(Phosphotransferase) domain 1"/>
    <property type="match status" value="1"/>
</dbReference>
<dbReference type="Proteomes" id="UP000199416">
    <property type="component" value="Unassembled WGS sequence"/>
</dbReference>
<feature type="domain" description="PASTA" evidence="13">
    <location>
        <begin position="434"/>
        <end position="494"/>
    </location>
</feature>
<evidence type="ECO:0000256" key="1">
    <source>
        <dbReference type="ARBA" id="ARBA00012513"/>
    </source>
</evidence>
<dbReference type="InterPro" id="IPR011009">
    <property type="entry name" value="Kinase-like_dom_sf"/>
</dbReference>
<evidence type="ECO:0000259" key="12">
    <source>
        <dbReference type="PROSITE" id="PS50011"/>
    </source>
</evidence>
<dbReference type="Gene3D" id="3.30.200.20">
    <property type="entry name" value="Phosphorylase Kinase, domain 1"/>
    <property type="match status" value="1"/>
</dbReference>
<dbReference type="SMART" id="SM00740">
    <property type="entry name" value="PASTA"/>
    <property type="match status" value="1"/>
</dbReference>
<keyword evidence="11" id="KW-0472">Membrane</keyword>
<keyword evidence="7" id="KW-0067">ATP-binding</keyword>
<name>A0A1G6V7Y4_9ACTN</name>
<evidence type="ECO:0000256" key="7">
    <source>
        <dbReference type="ARBA" id="ARBA00022840"/>
    </source>
</evidence>
<feature type="compositionally biased region" description="Low complexity" evidence="10">
    <location>
        <begin position="496"/>
        <end position="551"/>
    </location>
</feature>
<dbReference type="AlphaFoldDB" id="A0A1G6V7Y4"/>
<dbReference type="PROSITE" id="PS50011">
    <property type="entry name" value="PROTEIN_KINASE_DOM"/>
    <property type="match status" value="1"/>
</dbReference>
<dbReference type="CDD" id="cd14014">
    <property type="entry name" value="STKc_PknB_like"/>
    <property type="match status" value="1"/>
</dbReference>
<reference evidence="15" key="1">
    <citation type="submission" date="2016-10" db="EMBL/GenBank/DDBJ databases">
        <authorList>
            <person name="Varghese N."/>
            <person name="Submissions S."/>
        </authorList>
    </citation>
    <scope>NUCLEOTIDE SEQUENCE [LARGE SCALE GENOMIC DNA]</scope>
    <source>
        <strain evidence="15">DSM 45421</strain>
    </source>
</reference>
<evidence type="ECO:0000256" key="2">
    <source>
        <dbReference type="ARBA" id="ARBA00022527"/>
    </source>
</evidence>
<feature type="region of interest" description="Disordered" evidence="10">
    <location>
        <begin position="1"/>
        <end position="59"/>
    </location>
</feature>
<dbReference type="Pfam" id="PF03793">
    <property type="entry name" value="PASTA"/>
    <property type="match status" value="1"/>
</dbReference>
<feature type="transmembrane region" description="Helical" evidence="11">
    <location>
        <begin position="384"/>
        <end position="407"/>
    </location>
</feature>
<protein>
    <recommendedName>
        <fullName evidence="1">non-specific serine/threonine protein kinase</fullName>
        <ecNumber evidence="1">2.7.11.1</ecNumber>
    </recommendedName>
</protein>
<feature type="region of interest" description="Disordered" evidence="10">
    <location>
        <begin position="496"/>
        <end position="653"/>
    </location>
</feature>
<evidence type="ECO:0000256" key="11">
    <source>
        <dbReference type="SAM" id="Phobius"/>
    </source>
</evidence>
<dbReference type="Pfam" id="PF00069">
    <property type="entry name" value="Pkinase"/>
    <property type="match status" value="1"/>
</dbReference>
<dbReference type="FunFam" id="3.30.200.20:FF:000035">
    <property type="entry name" value="Serine/threonine protein kinase Stk1"/>
    <property type="match status" value="1"/>
</dbReference>
<keyword evidence="3" id="KW-0808">Transferase</keyword>
<evidence type="ECO:0000256" key="3">
    <source>
        <dbReference type="ARBA" id="ARBA00022679"/>
    </source>
</evidence>
<accession>A0A1G6V7Y4</accession>
<sequence>MHPVRTPPRVAVRARGADRHDGPWTLRARSVAVPSGGGPTGGDTPRQQDGTEPSVTTVERGRRTLGGRYELQELIATGGMGQVWRGRDVLLDRPVAVKVLRSEYADDATFLARFRAEARHAAALSHPNIAAVLDYGEGTADDTGERLAYLVMELVEGAPLSAVLDEQGPLPPAAALSVLSQAAAGLAEAHRAGVVHRDVKPGNILVRPDGGVKLTDFGIAWSAESVPLTGTGQIIGTAQYMAPEQAAGERVSPASDVYALGLVGYESLTGHPAFEGTNPVTVALKQVREEPEPLPAEVPAGVRHLIDAALAKDPHGRLPDGDAFLHAIEETVAESPSAAPSTRPIPPAAVVAATPDAVVEDAGGAAPPRTGAAPAGDRGRRRRLLLVLAVLAVVLLGGGAVALVGGLGDGDGAAPTAAPSSAPGVQTEDTVVLNPAAYVGRPVEDVAADLADLGLTVGQTARVTADAAPGTVTALDPAGTAVRSGDRVEVTVAAAPPTPAPEQQSAPAEDAPAPADAPESSAEAPPADTAPTETAPTDAAPTDTAPTETVPSETAPTETVPSATVPSDAAPTDSTPTETAPTDSTPTDSTPTDSTPTDSTPTETAPTGTAPAETAPTDTAPSGGAAPGNGGGGNGRGGNGTGGGPPSAVAPAA</sequence>
<comment type="catalytic activity">
    <reaction evidence="9">
        <text>L-seryl-[protein] + ATP = O-phospho-L-seryl-[protein] + ADP + H(+)</text>
        <dbReference type="Rhea" id="RHEA:17989"/>
        <dbReference type="Rhea" id="RHEA-COMP:9863"/>
        <dbReference type="Rhea" id="RHEA-COMP:11604"/>
        <dbReference type="ChEBI" id="CHEBI:15378"/>
        <dbReference type="ChEBI" id="CHEBI:29999"/>
        <dbReference type="ChEBI" id="CHEBI:30616"/>
        <dbReference type="ChEBI" id="CHEBI:83421"/>
        <dbReference type="ChEBI" id="CHEBI:456216"/>
        <dbReference type="EC" id="2.7.11.1"/>
    </reaction>
</comment>